<dbReference type="Pfam" id="PF02163">
    <property type="entry name" value="Peptidase_M50"/>
    <property type="match status" value="2"/>
</dbReference>
<dbReference type="Proteomes" id="UP000186684">
    <property type="component" value="Unassembled WGS sequence"/>
</dbReference>
<keyword evidence="3 14" id="KW-1003">Cell membrane</keyword>
<keyword evidence="11 14" id="KW-0482">Metalloprotease</keyword>
<evidence type="ECO:0000256" key="8">
    <source>
        <dbReference type="ARBA" id="ARBA00022801"/>
    </source>
</evidence>
<dbReference type="EMBL" id="FTOQ01000003">
    <property type="protein sequence ID" value="SIS78786.1"/>
    <property type="molecule type" value="Genomic_DNA"/>
</dbReference>
<protein>
    <recommendedName>
        <fullName evidence="14">Zinc metalloprotease</fullName>
    </recommendedName>
</protein>
<evidence type="ECO:0000256" key="5">
    <source>
        <dbReference type="ARBA" id="ARBA00022692"/>
    </source>
</evidence>
<organism evidence="19 20">
    <name type="scientific">Roseivivax lentus</name>
    <dbReference type="NCBI Taxonomy" id="633194"/>
    <lineage>
        <taxon>Bacteria</taxon>
        <taxon>Pseudomonadati</taxon>
        <taxon>Pseudomonadota</taxon>
        <taxon>Alphaproteobacteria</taxon>
        <taxon>Rhodobacterales</taxon>
        <taxon>Roseobacteraceae</taxon>
        <taxon>Roseivivax</taxon>
    </lineage>
</organism>
<proteinExistence type="inferred from homology"/>
<evidence type="ECO:0000256" key="12">
    <source>
        <dbReference type="ARBA" id="ARBA00023122"/>
    </source>
</evidence>
<keyword evidence="10 14" id="KW-1133">Transmembrane helix</keyword>
<evidence type="ECO:0000313" key="19">
    <source>
        <dbReference type="EMBL" id="SIS78786.1"/>
    </source>
</evidence>
<sequence length="354" mass="37221">MTWSFPLGRILGSEVRVHGTFLFLIAWIAVTAFSTGGVAGAVVNVVFILALFACVVAHEFGHALMARRFGIRTPDITLLPIGGLARLERMPDRPGQEIAVALAGPLVNVVIAGALFLVGVRPGFAMLGDASGIGAILAGLLSVNVILVLFNMIPAFPMDGGRVLRGALSIFLPRLKATRVAVRVGQGFAILFAAYGFYTGSFMLPLIAVFIFFAGNAELGEMAARARVADLSVGDAMVSDFTHLSPDAPLAAAAELSETGDQDIFPVIGSDGRLHGFVTRDCLHEAPRQGDPTPRVRDIIGAAPRTLPISRGADALFDVLSDAPAIGVTGPSGRVVGFVTQAQAMALLRRRRAR</sequence>
<comment type="subcellular location">
    <subcellularLocation>
        <location evidence="1 14">Cell membrane</location>
        <topology evidence="1 14">Multi-pass membrane protein</topology>
    </subcellularLocation>
</comment>
<keyword evidence="7" id="KW-0677">Repeat</keyword>
<evidence type="ECO:0000256" key="7">
    <source>
        <dbReference type="ARBA" id="ARBA00022737"/>
    </source>
</evidence>
<dbReference type="Pfam" id="PF00571">
    <property type="entry name" value="CBS"/>
    <property type="match status" value="1"/>
</dbReference>
<reference evidence="20" key="1">
    <citation type="submission" date="2017-01" db="EMBL/GenBank/DDBJ databases">
        <authorList>
            <person name="Varghese N."/>
            <person name="Submissions S."/>
        </authorList>
    </citation>
    <scope>NUCLEOTIDE SEQUENCE [LARGE SCALE GENOMIC DNA]</scope>
    <source>
        <strain evidence="20">DSM 29430</strain>
    </source>
</reference>
<dbReference type="PIRSF" id="PIRSF006404">
    <property type="entry name" value="UCP006404_Pept_M50_CBS"/>
    <property type="match status" value="1"/>
</dbReference>
<feature type="transmembrane region" description="Helical" evidence="14">
    <location>
        <begin position="132"/>
        <end position="156"/>
    </location>
</feature>
<feature type="domain" description="CBS" evidence="18">
    <location>
        <begin position="237"/>
        <end position="293"/>
    </location>
</feature>
<feature type="transmembrane region" description="Helical" evidence="14">
    <location>
        <begin position="202"/>
        <end position="219"/>
    </location>
</feature>
<evidence type="ECO:0000256" key="6">
    <source>
        <dbReference type="ARBA" id="ARBA00022723"/>
    </source>
</evidence>
<dbReference type="GO" id="GO:0008237">
    <property type="term" value="F:metallopeptidase activity"/>
    <property type="evidence" value="ECO:0007669"/>
    <property type="project" value="UniProtKB-UniRule"/>
</dbReference>
<keyword evidence="13 14" id="KW-0472">Membrane</keyword>
<comment type="cofactor">
    <cofactor evidence="14 16">
        <name>Zn(2+)</name>
        <dbReference type="ChEBI" id="CHEBI:29105"/>
    </cofactor>
    <text evidence="14 16">Binds 1 zinc ion per subunit.</text>
</comment>
<dbReference type="RefSeq" id="WP_076446924.1">
    <property type="nucleotide sequence ID" value="NZ_FTOQ01000003.1"/>
</dbReference>
<dbReference type="PANTHER" id="PTHR39188:SF3">
    <property type="entry name" value="STAGE IV SPORULATION PROTEIN FB"/>
    <property type="match status" value="1"/>
</dbReference>
<keyword evidence="6 14" id="KW-0479">Metal-binding</keyword>
<keyword evidence="4 14" id="KW-0645">Protease</keyword>
<feature type="binding site" evidence="16">
    <location>
        <position position="62"/>
    </location>
    <ligand>
        <name>Zn(2+)</name>
        <dbReference type="ChEBI" id="CHEBI:29105"/>
        <note>catalytic</note>
    </ligand>
</feature>
<dbReference type="CDD" id="cd06164">
    <property type="entry name" value="S2P-M50_SpoIVFB_CBS"/>
    <property type="match status" value="1"/>
</dbReference>
<evidence type="ECO:0000256" key="9">
    <source>
        <dbReference type="ARBA" id="ARBA00022833"/>
    </source>
</evidence>
<dbReference type="InterPro" id="IPR008915">
    <property type="entry name" value="Peptidase_M50"/>
</dbReference>
<evidence type="ECO:0000256" key="13">
    <source>
        <dbReference type="ARBA" id="ARBA00023136"/>
    </source>
</evidence>
<dbReference type="PROSITE" id="PS51371">
    <property type="entry name" value="CBS"/>
    <property type="match status" value="1"/>
</dbReference>
<keyword evidence="20" id="KW-1185">Reference proteome</keyword>
<accession>A0A1N7LY88</accession>
<dbReference type="InterPro" id="IPR046342">
    <property type="entry name" value="CBS_dom_sf"/>
</dbReference>
<dbReference type="SUPFAM" id="SSF54631">
    <property type="entry name" value="CBS-domain pair"/>
    <property type="match status" value="1"/>
</dbReference>
<name>A0A1N7LY88_9RHOB</name>
<evidence type="ECO:0000256" key="15">
    <source>
        <dbReference type="PIRSR" id="PIRSR006404-1"/>
    </source>
</evidence>
<feature type="transmembrane region" description="Helical" evidence="14">
    <location>
        <begin position="45"/>
        <end position="65"/>
    </location>
</feature>
<evidence type="ECO:0000256" key="17">
    <source>
        <dbReference type="PROSITE-ProRule" id="PRU00703"/>
    </source>
</evidence>
<evidence type="ECO:0000256" key="1">
    <source>
        <dbReference type="ARBA" id="ARBA00004651"/>
    </source>
</evidence>
<gene>
    <name evidence="19" type="ORF">SAMN05421759_103266</name>
</gene>
<keyword evidence="9 14" id="KW-0862">Zinc</keyword>
<dbReference type="GO" id="GO:0005886">
    <property type="term" value="C:plasma membrane"/>
    <property type="evidence" value="ECO:0007669"/>
    <property type="project" value="UniProtKB-SubCell"/>
</dbReference>
<evidence type="ECO:0000256" key="2">
    <source>
        <dbReference type="ARBA" id="ARBA00007931"/>
    </source>
</evidence>
<evidence type="ECO:0000256" key="3">
    <source>
        <dbReference type="ARBA" id="ARBA00022475"/>
    </source>
</evidence>
<dbReference type="GO" id="GO:0006508">
    <property type="term" value="P:proteolysis"/>
    <property type="evidence" value="ECO:0007669"/>
    <property type="project" value="UniProtKB-KW"/>
</dbReference>
<dbReference type="GO" id="GO:0046872">
    <property type="term" value="F:metal ion binding"/>
    <property type="evidence" value="ECO:0007669"/>
    <property type="project" value="UniProtKB-UniRule"/>
</dbReference>
<dbReference type="PANTHER" id="PTHR39188">
    <property type="entry name" value="MEMBRANE-ASSOCIATED ZINC METALLOPROTEASE M50B"/>
    <property type="match status" value="1"/>
</dbReference>
<feature type="active site" evidence="15">
    <location>
        <position position="59"/>
    </location>
</feature>
<feature type="binding site" evidence="16">
    <location>
        <position position="159"/>
    </location>
    <ligand>
        <name>Zn(2+)</name>
        <dbReference type="ChEBI" id="CHEBI:29105"/>
        <note>catalytic</note>
    </ligand>
</feature>
<dbReference type="OrthoDB" id="9781963at2"/>
<feature type="transmembrane region" description="Helical" evidence="14">
    <location>
        <begin position="21"/>
        <end position="39"/>
    </location>
</feature>
<feature type="binding site" evidence="16">
    <location>
        <position position="58"/>
    </location>
    <ligand>
        <name>Zn(2+)</name>
        <dbReference type="ChEBI" id="CHEBI:29105"/>
        <note>catalytic</note>
    </ligand>
</feature>
<evidence type="ECO:0000256" key="4">
    <source>
        <dbReference type="ARBA" id="ARBA00022670"/>
    </source>
</evidence>
<evidence type="ECO:0000256" key="14">
    <source>
        <dbReference type="PIRNR" id="PIRNR006404"/>
    </source>
</evidence>
<dbReference type="AlphaFoldDB" id="A0A1N7LY88"/>
<evidence type="ECO:0000256" key="10">
    <source>
        <dbReference type="ARBA" id="ARBA00022989"/>
    </source>
</evidence>
<keyword evidence="12 17" id="KW-0129">CBS domain</keyword>
<evidence type="ECO:0000259" key="18">
    <source>
        <dbReference type="PROSITE" id="PS51371"/>
    </source>
</evidence>
<evidence type="ECO:0000313" key="20">
    <source>
        <dbReference type="Proteomes" id="UP000186684"/>
    </source>
</evidence>
<keyword evidence="5 14" id="KW-0812">Transmembrane</keyword>
<dbReference type="Gene3D" id="3.10.580.10">
    <property type="entry name" value="CBS-domain"/>
    <property type="match status" value="1"/>
</dbReference>
<comment type="similarity">
    <text evidence="2 14">Belongs to the peptidase M50B family.</text>
</comment>
<evidence type="ECO:0000256" key="16">
    <source>
        <dbReference type="PIRSR" id="PIRSR006404-2"/>
    </source>
</evidence>
<dbReference type="InterPro" id="IPR016483">
    <property type="entry name" value="UCP006404_Pept_M50_CBS"/>
</dbReference>
<dbReference type="InterPro" id="IPR000644">
    <property type="entry name" value="CBS_dom"/>
</dbReference>
<evidence type="ECO:0000256" key="11">
    <source>
        <dbReference type="ARBA" id="ARBA00023049"/>
    </source>
</evidence>
<feature type="transmembrane region" description="Helical" evidence="14">
    <location>
        <begin position="98"/>
        <end position="120"/>
    </location>
</feature>
<dbReference type="STRING" id="633194.SAMN05421759_103266"/>
<keyword evidence="8 14" id="KW-0378">Hydrolase</keyword>